<dbReference type="GO" id="GO:0009007">
    <property type="term" value="F:site-specific DNA-methyltransferase (adenine-specific) activity"/>
    <property type="evidence" value="ECO:0007669"/>
    <property type="project" value="UniProtKB-EC"/>
</dbReference>
<dbReference type="GO" id="GO:0003677">
    <property type="term" value="F:DNA binding"/>
    <property type="evidence" value="ECO:0007669"/>
    <property type="project" value="InterPro"/>
</dbReference>
<evidence type="ECO:0000256" key="4">
    <source>
        <dbReference type="ARBA" id="ARBA00022747"/>
    </source>
</evidence>
<dbReference type="PROSITE" id="PS00092">
    <property type="entry name" value="N6_MTASE"/>
    <property type="match status" value="1"/>
</dbReference>
<organism evidence="8">
    <name type="scientific">Thermofilum pendens</name>
    <dbReference type="NCBI Taxonomy" id="2269"/>
    <lineage>
        <taxon>Archaea</taxon>
        <taxon>Thermoproteota</taxon>
        <taxon>Thermoprotei</taxon>
        <taxon>Thermofilales</taxon>
        <taxon>Thermofilaceae</taxon>
        <taxon>Thermofilum</taxon>
    </lineage>
</organism>
<name>A0A7C4BAQ9_THEPE</name>
<proteinExistence type="predicted"/>
<evidence type="ECO:0000259" key="6">
    <source>
        <dbReference type="Pfam" id="PF02384"/>
    </source>
</evidence>
<dbReference type="InterPro" id="IPR054520">
    <property type="entry name" value="M_Eco57I_C"/>
</dbReference>
<dbReference type="GO" id="GO:0032259">
    <property type="term" value="P:methylation"/>
    <property type="evidence" value="ECO:0007669"/>
    <property type="project" value="UniProtKB-KW"/>
</dbReference>
<dbReference type="InterPro" id="IPR002052">
    <property type="entry name" value="DNA_methylase_N6_adenine_CS"/>
</dbReference>
<reference evidence="8" key="1">
    <citation type="journal article" date="2020" name="mSystems">
        <title>Genome- and Community-Level Interaction Insights into Carbon Utilization and Element Cycling Functions of Hydrothermarchaeota in Hydrothermal Sediment.</title>
        <authorList>
            <person name="Zhou Z."/>
            <person name="Liu Y."/>
            <person name="Xu W."/>
            <person name="Pan J."/>
            <person name="Luo Z.H."/>
            <person name="Li M."/>
        </authorList>
    </citation>
    <scope>NUCLEOTIDE SEQUENCE [LARGE SCALE GENOMIC DNA]</scope>
    <source>
        <strain evidence="8">SpSt-735</strain>
    </source>
</reference>
<evidence type="ECO:0000256" key="5">
    <source>
        <dbReference type="SAM" id="Coils"/>
    </source>
</evidence>
<keyword evidence="1" id="KW-0489">Methyltransferase</keyword>
<dbReference type="GO" id="GO:0009307">
    <property type="term" value="P:DNA restriction-modification system"/>
    <property type="evidence" value="ECO:0007669"/>
    <property type="project" value="UniProtKB-KW"/>
</dbReference>
<evidence type="ECO:0000256" key="3">
    <source>
        <dbReference type="ARBA" id="ARBA00022691"/>
    </source>
</evidence>
<evidence type="ECO:0000313" key="8">
    <source>
        <dbReference type="EMBL" id="HGI44443.1"/>
    </source>
</evidence>
<sequence length="695" mass="79353">MNDVVVLRRLVESIYRELSARRGAVIKAVHERLPKEGLTIHAANADTLLWQLSYGVVLKLILYSVLERQLGFPSLTSVPTGELVDLLREAYERMGLHALKDSWIDCGFKALRSQELEELAQEAVRFIDAQAGEDALGHVYEELTPQEERRRLGEFYTPRPVAEFMVGWAINSPKDRMLDPGVGSGAFLVEALYRLESLGLPRAQAASQLYGIDINPLAVLMATLSILQRAPGSRPHVFLADFFDVSPLTAEAIGMDRTEFEAVVCNPPYTRHHELPQAYKERIARLVESESGLRVSRLSSLYLHFFIHSFSFLKEGGKAAFITPSEWMDSEYGKALREFLLKKAAIDAIILFNEDSMAFPGVLTRACITLASKERRTGKALLLRLKSWPSAETLLEVVREGEEGSYRWGRARLVDAETLNTSHRWTPLFETTLEVGLPNFLTKLGTLAKVTRGIATGANEFFTLSEREVREHGIEREYLKPVVASARQLSRYVRGYVLRRDDWDYMRGKGEKVYLLWCFKRKEELQGSNVLKYIERGEERGYNNRYLTRRRAAWFQVERRPPPDALLLYMFRKGLRVVLNEFRVLALNTLHCVYFKEDVREDAVKVKAILAYLNSDLAFKLASTSLRVYGGGMYKLEPRDAEAIPTIDPSKLRETQLEALANLFDELDQAARESEREELRVREIINAELRRILNL</sequence>
<protein>
    <submittedName>
        <fullName evidence="8">Uncharacterized protein</fullName>
    </submittedName>
</protein>
<dbReference type="CDD" id="cd02440">
    <property type="entry name" value="AdoMet_MTases"/>
    <property type="match status" value="1"/>
</dbReference>
<dbReference type="PRINTS" id="PR00507">
    <property type="entry name" value="N12N6MTFRASE"/>
</dbReference>
<dbReference type="Gene3D" id="3.40.50.150">
    <property type="entry name" value="Vaccinia Virus protein VP39"/>
    <property type="match status" value="1"/>
</dbReference>
<dbReference type="EMBL" id="DTFI01000260">
    <property type="protein sequence ID" value="HGI44443.1"/>
    <property type="molecule type" value="Genomic_DNA"/>
</dbReference>
<dbReference type="InterPro" id="IPR003356">
    <property type="entry name" value="DNA_methylase_A-5"/>
</dbReference>
<evidence type="ECO:0000256" key="1">
    <source>
        <dbReference type="ARBA" id="ARBA00022603"/>
    </source>
</evidence>
<gene>
    <name evidence="8" type="ORF">ENV17_08680</name>
</gene>
<keyword evidence="5" id="KW-0175">Coiled coil</keyword>
<keyword evidence="4" id="KW-0680">Restriction system</keyword>
<feature type="domain" description="Type II methyltransferase M.Eco57I C-terminal" evidence="7">
    <location>
        <begin position="441"/>
        <end position="678"/>
    </location>
</feature>
<dbReference type="Pfam" id="PF22837">
    <property type="entry name" value="M_Eco57I_C"/>
    <property type="match status" value="1"/>
</dbReference>
<feature type="coiled-coil region" evidence="5">
    <location>
        <begin position="653"/>
        <end position="687"/>
    </location>
</feature>
<evidence type="ECO:0000256" key="2">
    <source>
        <dbReference type="ARBA" id="ARBA00022679"/>
    </source>
</evidence>
<feature type="domain" description="DNA methylase adenine-specific" evidence="6">
    <location>
        <begin position="133"/>
        <end position="382"/>
    </location>
</feature>
<dbReference type="InterPro" id="IPR050953">
    <property type="entry name" value="N4_N6_ade-DNA_methylase"/>
</dbReference>
<keyword evidence="3" id="KW-0949">S-adenosyl-L-methionine</keyword>
<dbReference type="PANTHER" id="PTHR33841:SF5">
    <property type="entry name" value="DNA METHYLASE (MODIFICATION METHYLASE) (METHYLTRANSFERASE)-RELATED"/>
    <property type="match status" value="1"/>
</dbReference>
<keyword evidence="2" id="KW-0808">Transferase</keyword>
<comment type="caution">
    <text evidence="8">The sequence shown here is derived from an EMBL/GenBank/DDBJ whole genome shotgun (WGS) entry which is preliminary data.</text>
</comment>
<dbReference type="InterPro" id="IPR029063">
    <property type="entry name" value="SAM-dependent_MTases_sf"/>
</dbReference>
<evidence type="ECO:0000259" key="7">
    <source>
        <dbReference type="Pfam" id="PF22837"/>
    </source>
</evidence>
<dbReference type="AlphaFoldDB" id="A0A7C4BAQ9"/>
<dbReference type="GO" id="GO:0008170">
    <property type="term" value="F:N-methyltransferase activity"/>
    <property type="evidence" value="ECO:0007669"/>
    <property type="project" value="InterPro"/>
</dbReference>
<dbReference type="SUPFAM" id="SSF53335">
    <property type="entry name" value="S-adenosyl-L-methionine-dependent methyltransferases"/>
    <property type="match status" value="1"/>
</dbReference>
<accession>A0A7C4BAQ9</accession>
<dbReference type="Pfam" id="PF02384">
    <property type="entry name" value="N6_Mtase"/>
    <property type="match status" value="1"/>
</dbReference>
<dbReference type="PANTHER" id="PTHR33841">
    <property type="entry name" value="DNA METHYLTRANSFERASE YEEA-RELATED"/>
    <property type="match status" value="1"/>
</dbReference>